<evidence type="ECO:0000256" key="1">
    <source>
        <dbReference type="SAM" id="Phobius"/>
    </source>
</evidence>
<accession>A0A8S5V1W9</accession>
<feature type="transmembrane region" description="Helical" evidence="1">
    <location>
        <begin position="57"/>
        <end position="81"/>
    </location>
</feature>
<keyword evidence="1" id="KW-1133">Transmembrane helix</keyword>
<organism evidence="2">
    <name type="scientific">Myoviridae sp. ctJ2i1</name>
    <dbReference type="NCBI Taxonomy" id="2825079"/>
    <lineage>
        <taxon>Viruses</taxon>
        <taxon>Duplodnaviria</taxon>
        <taxon>Heunggongvirae</taxon>
        <taxon>Uroviricota</taxon>
        <taxon>Caudoviricetes</taxon>
    </lineage>
</organism>
<keyword evidence="1" id="KW-0812">Transmembrane</keyword>
<name>A0A8S5V1W9_9CAUD</name>
<evidence type="ECO:0000313" key="2">
    <source>
        <dbReference type="EMBL" id="DAG00619.1"/>
    </source>
</evidence>
<keyword evidence="1" id="KW-0472">Membrane</keyword>
<proteinExistence type="predicted"/>
<dbReference type="EMBL" id="BK016182">
    <property type="protein sequence ID" value="DAG00619.1"/>
    <property type="molecule type" value="Genomic_DNA"/>
</dbReference>
<reference evidence="2" key="1">
    <citation type="journal article" date="2021" name="Proc. Natl. Acad. Sci. U.S.A.">
        <title>A Catalog of Tens of Thousands of Viruses from Human Metagenomes Reveals Hidden Associations with Chronic Diseases.</title>
        <authorList>
            <person name="Tisza M.J."/>
            <person name="Buck C.B."/>
        </authorList>
    </citation>
    <scope>NUCLEOTIDE SEQUENCE</scope>
    <source>
        <strain evidence="2">CtJ2i1</strain>
    </source>
</reference>
<sequence length="84" mass="9822">MFGDRCPPLYIFISIVLDNTIILIREGGTVFDFRRLQHWGMARVASSLVVEYSPVTFAMYFGSVHSGLYCRNIFFLVYYTIRLR</sequence>
<protein>
    <submittedName>
        <fullName evidence="2">Uncharacterized protein</fullName>
    </submittedName>
</protein>